<reference evidence="1" key="1">
    <citation type="submission" date="2020-08" db="EMBL/GenBank/DDBJ databases">
        <title>Genome public.</title>
        <authorList>
            <person name="Liu C."/>
            <person name="Sun Q."/>
        </authorList>
    </citation>
    <scope>NUCLEOTIDE SEQUENCE</scope>
    <source>
        <strain evidence="1">NSJ-33</strain>
    </source>
</reference>
<keyword evidence="2" id="KW-1185">Reference proteome</keyword>
<dbReference type="EMBL" id="JACRSV010000001">
    <property type="protein sequence ID" value="MBC8559125.1"/>
    <property type="molecule type" value="Genomic_DNA"/>
</dbReference>
<protein>
    <submittedName>
        <fullName evidence="1">DUF3892 domain-containing protein</fullName>
    </submittedName>
</protein>
<evidence type="ECO:0000313" key="2">
    <source>
        <dbReference type="Proteomes" id="UP000610760"/>
    </source>
</evidence>
<proteinExistence type="predicted"/>
<gene>
    <name evidence="1" type="ORF">H8710_03480</name>
</gene>
<dbReference type="AlphaFoldDB" id="A0A926I5Q5"/>
<name>A0A926I5Q5_9FIRM</name>
<dbReference type="RefSeq" id="WP_249294014.1">
    <property type="nucleotide sequence ID" value="NZ_JACRSV010000001.1"/>
</dbReference>
<dbReference type="Proteomes" id="UP000610760">
    <property type="component" value="Unassembled WGS sequence"/>
</dbReference>
<comment type="caution">
    <text evidence="1">The sequence shown here is derived from an EMBL/GenBank/DDBJ whole genome shotgun (WGS) entry which is preliminary data.</text>
</comment>
<evidence type="ECO:0000313" key="1">
    <source>
        <dbReference type="EMBL" id="MBC8559125.1"/>
    </source>
</evidence>
<sequence>MKRKNSGMLVKKIKMKPGCLHSNSLSDIQEIFLTGCLDERFYFSGTICGIVKTNPGSVQVDIESFPDVMAVSDANGREYICSQPDDSGVDFLLRLPRE</sequence>
<accession>A0A926I5Q5</accession>
<organism evidence="1 2">
    <name type="scientific">Fumia xinanensis</name>
    <dbReference type="NCBI Taxonomy" id="2763659"/>
    <lineage>
        <taxon>Bacteria</taxon>
        <taxon>Bacillati</taxon>
        <taxon>Bacillota</taxon>
        <taxon>Clostridia</taxon>
        <taxon>Eubacteriales</taxon>
        <taxon>Oscillospiraceae</taxon>
        <taxon>Fumia</taxon>
    </lineage>
</organism>